<evidence type="ECO:0000313" key="3">
    <source>
        <dbReference type="Proteomes" id="UP000192486"/>
    </source>
</evidence>
<gene>
    <name evidence="2" type="ORF">SporoS204_01620</name>
</gene>
<evidence type="ECO:0000256" key="1">
    <source>
        <dbReference type="SAM" id="Phobius"/>
    </source>
</evidence>
<evidence type="ECO:0000313" key="2">
    <source>
        <dbReference type="EMBL" id="ARF12985.1"/>
    </source>
</evidence>
<keyword evidence="1" id="KW-0472">Membrane</keyword>
<sequence>MKTTTGLYLFFIAIHLVNLANITLSKGEWNGITMWLSTGLFIAGTAYYAFNKNATRKTV</sequence>
<feature type="transmembrane region" description="Helical" evidence="1">
    <location>
        <begin position="29"/>
        <end position="50"/>
    </location>
</feature>
<keyword evidence="1" id="KW-0812">Transmembrane</keyword>
<proteinExistence type="predicted"/>
<name>A0ABN4YMP1_SPOUR</name>
<organism evidence="2 3">
    <name type="scientific">Sporosarcina ureae</name>
    <dbReference type="NCBI Taxonomy" id="1571"/>
    <lineage>
        <taxon>Bacteria</taxon>
        <taxon>Bacillati</taxon>
        <taxon>Bacillota</taxon>
        <taxon>Bacilli</taxon>
        <taxon>Bacillales</taxon>
        <taxon>Caryophanaceae</taxon>
        <taxon>Sporosarcina</taxon>
    </lineage>
</organism>
<dbReference type="RefSeq" id="WP_029054999.1">
    <property type="nucleotide sequence ID" value="NZ_CP015108.1"/>
</dbReference>
<keyword evidence="3" id="KW-1185">Reference proteome</keyword>
<dbReference type="EMBL" id="CP015108">
    <property type="protein sequence ID" value="ARF12985.1"/>
    <property type="molecule type" value="Genomic_DNA"/>
</dbReference>
<dbReference type="Proteomes" id="UP000192486">
    <property type="component" value="Chromosome"/>
</dbReference>
<keyword evidence="1" id="KW-1133">Transmembrane helix</keyword>
<protein>
    <submittedName>
        <fullName evidence="2">Uncharacterized protein</fullName>
    </submittedName>
</protein>
<reference evidence="2 3" key="1">
    <citation type="submission" date="2016-04" db="EMBL/GenBank/DDBJ databases">
        <title>Comparative Genomics and Epigenetics of Sporosarcina ureae.</title>
        <authorList>
            <person name="Oliver A.S."/>
            <person name="Cooper K.K."/>
        </authorList>
    </citation>
    <scope>NUCLEOTIDE SEQUENCE [LARGE SCALE GENOMIC DNA]</scope>
    <source>
        <strain evidence="2 3">S204</strain>
    </source>
</reference>
<accession>A0ABN4YMP1</accession>